<dbReference type="Proteomes" id="UP000465304">
    <property type="component" value="Unassembled WGS sequence"/>
</dbReference>
<proteinExistence type="predicted"/>
<accession>A0A7I9ZW36</accession>
<dbReference type="PANTHER" id="PTHR40763">
    <property type="entry name" value="MEMBRANE PROTEIN-RELATED"/>
    <property type="match status" value="1"/>
</dbReference>
<evidence type="ECO:0000313" key="2">
    <source>
        <dbReference type="EMBL" id="GFH05260.1"/>
    </source>
</evidence>
<reference evidence="2 3" key="1">
    <citation type="journal article" date="2019" name="Emerg. Microbes Infect.">
        <title>Comprehensive subspecies identification of 175 nontuberculous mycobacteria species based on 7547 genomic profiles.</title>
        <authorList>
            <person name="Matsumoto Y."/>
            <person name="Kinjo T."/>
            <person name="Motooka D."/>
            <person name="Nabeya D."/>
            <person name="Jung N."/>
            <person name="Uechi K."/>
            <person name="Horii T."/>
            <person name="Iida T."/>
            <person name="Fujita J."/>
            <person name="Nakamura S."/>
        </authorList>
    </citation>
    <scope>NUCLEOTIDE SEQUENCE [LARGE SCALE GENOMIC DNA]</scope>
    <source>
        <strain evidence="2 3">JCM 30996</strain>
    </source>
</reference>
<sequence length="198" mass="21594">MSRLPWNHMDAGQPDLRASDADRAAVSQILEQAVGQGMLSLDEYTERVDVVLAARTRRELDTVIADLPHVRRQPPPAPPEVLRSWMSSITRKGQWTVPPRLQLVTRMCSTTLDFTSATLQSPVVQIEIDDYLSSSELILPDGATADLNGVANVGSSTSVKVGTSPPSSRLHVVVTGRVRLGSLTARHPLGTTLKRLLR</sequence>
<comment type="caution">
    <text evidence="2">The sequence shown here is derived from an EMBL/GenBank/DDBJ whole genome shotgun (WGS) entry which is preliminary data.</text>
</comment>
<evidence type="ECO:0000313" key="3">
    <source>
        <dbReference type="Proteomes" id="UP000465304"/>
    </source>
</evidence>
<dbReference type="InterPro" id="IPR012551">
    <property type="entry name" value="DUF1707_SHOCT-like"/>
</dbReference>
<evidence type="ECO:0000259" key="1">
    <source>
        <dbReference type="Pfam" id="PF08044"/>
    </source>
</evidence>
<organism evidence="2 3">
    <name type="scientific">Mycolicibacterium hippocampi</name>
    <dbReference type="NCBI Taxonomy" id="659824"/>
    <lineage>
        <taxon>Bacteria</taxon>
        <taxon>Bacillati</taxon>
        <taxon>Actinomycetota</taxon>
        <taxon>Actinomycetes</taxon>
        <taxon>Mycobacteriales</taxon>
        <taxon>Mycobacteriaceae</taxon>
        <taxon>Mycolicibacterium</taxon>
    </lineage>
</organism>
<dbReference type="EMBL" id="BLLB01000002">
    <property type="protein sequence ID" value="GFH05260.1"/>
    <property type="molecule type" value="Genomic_DNA"/>
</dbReference>
<name>A0A7I9ZW36_9MYCO</name>
<dbReference type="PANTHER" id="PTHR40763:SF5">
    <property type="entry name" value="MEMBRANE PROTEIN"/>
    <property type="match status" value="1"/>
</dbReference>
<gene>
    <name evidence="2" type="ORF">MHIP_57430</name>
</gene>
<dbReference type="AlphaFoldDB" id="A0A7I9ZW36"/>
<dbReference type="Pfam" id="PF08044">
    <property type="entry name" value="DUF1707"/>
    <property type="match status" value="1"/>
</dbReference>
<feature type="domain" description="DUF1707" evidence="1">
    <location>
        <begin position="16"/>
        <end position="68"/>
    </location>
</feature>
<protein>
    <recommendedName>
        <fullName evidence="1">DUF1707 domain-containing protein</fullName>
    </recommendedName>
</protein>
<keyword evidence="3" id="KW-1185">Reference proteome</keyword>